<sequence>MTNIYNNQLVPYVGRRTLPSVLCTMNIRSLQRLSDEIKYPFYNNSTTIPSNGKNHELIISDVLLKFIVTHRTINELTQWRLLLVKLTGKINESNQYSVVNDNRTINIYNNQLVPYVGRRTLPSFLCTMNIISLQRLSNEIKYSYYNNSTTTSSNRNTNKMNIGSNKDSEENSVFDESLVISENSCSSSTTISILDTLKDIFEERMNSGQSIVIRTTINSYKTNSFEMTETSTILKNEFFVIKSLINNVTSINFEASTDELMSNITTVDHLEYTINLLFEMVFSKPESIAVYLFICSKMQNIKIRYDRRSKTASFKRQLLNKCIDLLHSEMMERKINSKGFYTFIGMLYMKNMLPPRIIVDYLNWSLGKKSDEYVVNMCYFLIVVGKKLEQSNSLKKIMKKLKMQSISSQWNSAINEVTDLRANKWIPLERPEFKEQK</sequence>
<proteinExistence type="inferred from homology"/>
<reference evidence="6" key="1">
    <citation type="submission" date="2025-08" db="UniProtKB">
        <authorList>
            <consortium name="RefSeq"/>
        </authorList>
    </citation>
    <scope>IDENTIFICATION</scope>
    <source>
        <tissue evidence="6">Whole body</tissue>
    </source>
</reference>
<dbReference type="GO" id="GO:0003729">
    <property type="term" value="F:mRNA binding"/>
    <property type="evidence" value="ECO:0007669"/>
    <property type="project" value="TreeGrafter"/>
</dbReference>
<dbReference type="Gene3D" id="1.25.40.180">
    <property type="match status" value="1"/>
</dbReference>
<dbReference type="SUPFAM" id="SSF48371">
    <property type="entry name" value="ARM repeat"/>
    <property type="match status" value="1"/>
</dbReference>
<dbReference type="GO" id="GO:0003743">
    <property type="term" value="F:translation initiation factor activity"/>
    <property type="evidence" value="ECO:0007669"/>
    <property type="project" value="UniProtKB-KW"/>
</dbReference>
<dbReference type="InterPro" id="IPR003890">
    <property type="entry name" value="MIF4G-like_typ-3"/>
</dbReference>
<dbReference type="PANTHER" id="PTHR23253">
    <property type="entry name" value="EUKARYOTIC TRANSLATION INITIATION FACTOR 4 GAMMA"/>
    <property type="match status" value="1"/>
</dbReference>
<protein>
    <submittedName>
        <fullName evidence="6">Eukaryotic translation initiation factor-like</fullName>
    </submittedName>
</protein>
<keyword evidence="3" id="KW-0648">Protein biosynthesis</keyword>
<dbReference type="Proteomes" id="UP000694846">
    <property type="component" value="Unplaced"/>
</dbReference>
<comment type="similarity">
    <text evidence="1">Belongs to the eukaryotic initiation factor 4G family.</text>
</comment>
<evidence type="ECO:0000256" key="2">
    <source>
        <dbReference type="ARBA" id="ARBA00022540"/>
    </source>
</evidence>
<evidence type="ECO:0000259" key="4">
    <source>
        <dbReference type="SMART" id="SM00543"/>
    </source>
</evidence>
<organism evidence="5 6">
    <name type="scientific">Sipha flava</name>
    <name type="common">yellow sugarcane aphid</name>
    <dbReference type="NCBI Taxonomy" id="143950"/>
    <lineage>
        <taxon>Eukaryota</taxon>
        <taxon>Metazoa</taxon>
        <taxon>Ecdysozoa</taxon>
        <taxon>Arthropoda</taxon>
        <taxon>Hexapoda</taxon>
        <taxon>Insecta</taxon>
        <taxon>Pterygota</taxon>
        <taxon>Neoptera</taxon>
        <taxon>Paraneoptera</taxon>
        <taxon>Hemiptera</taxon>
        <taxon>Sternorrhyncha</taxon>
        <taxon>Aphidomorpha</taxon>
        <taxon>Aphidoidea</taxon>
        <taxon>Aphididae</taxon>
        <taxon>Sipha</taxon>
    </lineage>
</organism>
<gene>
    <name evidence="6" type="primary">LOC112693229</name>
</gene>
<evidence type="ECO:0000256" key="3">
    <source>
        <dbReference type="ARBA" id="ARBA00022917"/>
    </source>
</evidence>
<evidence type="ECO:0000256" key="1">
    <source>
        <dbReference type="ARBA" id="ARBA00005775"/>
    </source>
</evidence>
<keyword evidence="2" id="KW-0396">Initiation factor</keyword>
<accession>A0A8B8GNS2</accession>
<feature type="domain" description="MIF4G" evidence="4">
    <location>
        <begin position="238"/>
        <end position="424"/>
    </location>
</feature>
<dbReference type="GeneID" id="112693229"/>
<evidence type="ECO:0000313" key="6">
    <source>
        <dbReference type="RefSeq" id="XP_025423997.1"/>
    </source>
</evidence>
<evidence type="ECO:0000313" key="5">
    <source>
        <dbReference type="Proteomes" id="UP000694846"/>
    </source>
</evidence>
<dbReference type="InterPro" id="IPR016024">
    <property type="entry name" value="ARM-type_fold"/>
</dbReference>
<dbReference type="PANTHER" id="PTHR23253:SF9">
    <property type="entry name" value="EUKARYOTIC TRANSLATION INITIATION FACTOR 4 GAMMA 2"/>
    <property type="match status" value="1"/>
</dbReference>
<name>A0A8B8GNS2_9HEMI</name>
<dbReference type="SMART" id="SM00543">
    <property type="entry name" value="MIF4G"/>
    <property type="match status" value="1"/>
</dbReference>
<dbReference type="RefSeq" id="XP_025423997.1">
    <property type="nucleotide sequence ID" value="XM_025568212.1"/>
</dbReference>
<keyword evidence="5" id="KW-1185">Reference proteome</keyword>
<dbReference type="AlphaFoldDB" id="A0A8B8GNS2"/>
<dbReference type="GO" id="GO:0016281">
    <property type="term" value="C:eukaryotic translation initiation factor 4F complex"/>
    <property type="evidence" value="ECO:0007669"/>
    <property type="project" value="TreeGrafter"/>
</dbReference>